<evidence type="ECO:0000313" key="1">
    <source>
        <dbReference type="EMBL" id="MCI52366.1"/>
    </source>
</evidence>
<keyword evidence="2" id="KW-1185">Reference proteome</keyword>
<organism evidence="1 2">
    <name type="scientific">Trifolium medium</name>
    <dbReference type="NCBI Taxonomy" id="97028"/>
    <lineage>
        <taxon>Eukaryota</taxon>
        <taxon>Viridiplantae</taxon>
        <taxon>Streptophyta</taxon>
        <taxon>Embryophyta</taxon>
        <taxon>Tracheophyta</taxon>
        <taxon>Spermatophyta</taxon>
        <taxon>Magnoliopsida</taxon>
        <taxon>eudicotyledons</taxon>
        <taxon>Gunneridae</taxon>
        <taxon>Pentapetalae</taxon>
        <taxon>rosids</taxon>
        <taxon>fabids</taxon>
        <taxon>Fabales</taxon>
        <taxon>Fabaceae</taxon>
        <taxon>Papilionoideae</taxon>
        <taxon>50 kb inversion clade</taxon>
        <taxon>NPAAA clade</taxon>
        <taxon>Hologalegina</taxon>
        <taxon>IRL clade</taxon>
        <taxon>Trifolieae</taxon>
        <taxon>Trifolium</taxon>
    </lineage>
</organism>
<feature type="non-terminal residue" evidence="1">
    <location>
        <position position="1"/>
    </location>
</feature>
<proteinExistence type="predicted"/>
<evidence type="ECO:0000313" key="2">
    <source>
        <dbReference type="Proteomes" id="UP000265520"/>
    </source>
</evidence>
<reference evidence="1 2" key="1">
    <citation type="journal article" date="2018" name="Front. Plant Sci.">
        <title>Red Clover (Trifolium pratense) and Zigzag Clover (T. medium) - A Picture of Genomic Similarities and Differences.</title>
        <authorList>
            <person name="Dluhosova J."/>
            <person name="Istvanek J."/>
            <person name="Nedelnik J."/>
            <person name="Repkova J."/>
        </authorList>
    </citation>
    <scope>NUCLEOTIDE SEQUENCE [LARGE SCALE GENOMIC DNA]</scope>
    <source>
        <strain evidence="2">cv. 10/8</strain>
        <tissue evidence="1">Leaf</tissue>
    </source>
</reference>
<accession>A0A392SWV9</accession>
<protein>
    <submittedName>
        <fullName evidence="1">Uncharacterized protein</fullName>
    </submittedName>
</protein>
<dbReference type="EMBL" id="LXQA010446196">
    <property type="protein sequence ID" value="MCI52366.1"/>
    <property type="molecule type" value="Genomic_DNA"/>
</dbReference>
<sequence length="47" mass="4784">YRERYAAPGSSSIAPASAAAPSSVAVPASAAPPNLHLCRAEKNEIAY</sequence>
<comment type="caution">
    <text evidence="1">The sequence shown here is derived from an EMBL/GenBank/DDBJ whole genome shotgun (WGS) entry which is preliminary data.</text>
</comment>
<dbReference type="AlphaFoldDB" id="A0A392SWV9"/>
<name>A0A392SWV9_9FABA</name>
<dbReference type="Proteomes" id="UP000265520">
    <property type="component" value="Unassembled WGS sequence"/>
</dbReference>